<evidence type="ECO:0000313" key="10">
    <source>
        <dbReference type="Proteomes" id="UP000198211"/>
    </source>
</evidence>
<dbReference type="PROSITE" id="PS51767">
    <property type="entry name" value="PEPTIDASE_A1"/>
    <property type="match status" value="1"/>
</dbReference>
<gene>
    <name evidence="9" type="ORF">PHMEG_00016391</name>
</gene>
<dbReference type="AlphaFoldDB" id="A0A225VZF4"/>
<dbReference type="Pfam" id="PF00026">
    <property type="entry name" value="Asp"/>
    <property type="match status" value="2"/>
</dbReference>
<evidence type="ECO:0000256" key="5">
    <source>
        <dbReference type="SAM" id="MobiDB-lite"/>
    </source>
</evidence>
<keyword evidence="6" id="KW-1133">Transmembrane helix</keyword>
<dbReference type="SUPFAM" id="SSF50630">
    <property type="entry name" value="Acid proteases"/>
    <property type="match status" value="1"/>
</dbReference>
<dbReference type="InterPro" id="IPR001461">
    <property type="entry name" value="Aspartic_peptidase_A1"/>
</dbReference>
<dbReference type="Proteomes" id="UP000198211">
    <property type="component" value="Unassembled WGS sequence"/>
</dbReference>
<feature type="transmembrane region" description="Helical" evidence="6">
    <location>
        <begin position="498"/>
        <end position="518"/>
    </location>
</feature>
<dbReference type="Gene3D" id="2.40.70.10">
    <property type="entry name" value="Acid Proteases"/>
    <property type="match status" value="2"/>
</dbReference>
<feature type="chain" id="PRO_5013393491" evidence="7">
    <location>
        <begin position="17"/>
        <end position="598"/>
    </location>
</feature>
<feature type="signal peptide" evidence="7">
    <location>
        <begin position="1"/>
        <end position="16"/>
    </location>
</feature>
<protein>
    <submittedName>
        <fullName evidence="9">Cathepsin-like aspartic protease</fullName>
    </submittedName>
</protein>
<dbReference type="EMBL" id="NBNE01002360">
    <property type="protein sequence ID" value="OWZ10712.1"/>
    <property type="molecule type" value="Genomic_DNA"/>
</dbReference>
<keyword evidence="3 4" id="KW-0064">Aspartyl protease</keyword>
<reference evidence="10" key="1">
    <citation type="submission" date="2017-03" db="EMBL/GenBank/DDBJ databases">
        <title>Phytopthora megakarya and P. palmivora, two closely related causual agents of cacao black pod achieved similar genome size and gene model numbers by different mechanisms.</title>
        <authorList>
            <person name="Ali S."/>
            <person name="Shao J."/>
            <person name="Larry D.J."/>
            <person name="Kronmiller B."/>
            <person name="Shen D."/>
            <person name="Strem M.D."/>
            <person name="Melnick R.L."/>
            <person name="Guiltinan M.J."/>
            <person name="Tyler B.M."/>
            <person name="Meinhardt L.W."/>
            <person name="Bailey B.A."/>
        </authorList>
    </citation>
    <scope>NUCLEOTIDE SEQUENCE [LARGE SCALE GENOMIC DNA]</scope>
    <source>
        <strain evidence="10">zdho120</strain>
    </source>
</reference>
<keyword evidence="2 4" id="KW-0645">Protease</keyword>
<keyword evidence="6" id="KW-0812">Transmembrane</keyword>
<evidence type="ECO:0000313" key="9">
    <source>
        <dbReference type="EMBL" id="OWZ10712.1"/>
    </source>
</evidence>
<evidence type="ECO:0000259" key="8">
    <source>
        <dbReference type="PROSITE" id="PS51767"/>
    </source>
</evidence>
<feature type="domain" description="Peptidase A1" evidence="8">
    <location>
        <begin position="32"/>
        <end position="455"/>
    </location>
</feature>
<evidence type="ECO:0000256" key="2">
    <source>
        <dbReference type="ARBA" id="ARBA00022670"/>
    </source>
</evidence>
<dbReference type="STRING" id="4795.A0A225VZF4"/>
<keyword evidence="6" id="KW-0472">Membrane</keyword>
<evidence type="ECO:0000256" key="4">
    <source>
        <dbReference type="RuleBase" id="RU000454"/>
    </source>
</evidence>
<evidence type="ECO:0000256" key="1">
    <source>
        <dbReference type="ARBA" id="ARBA00007447"/>
    </source>
</evidence>
<sequence length="598" mass="65610">MARRLALSLLAAGVSGLELLRVPLENFDQMQFFGSIGVGSPPQRFQVIFDTGSSDIWLPETKCVDCAGSRRYDATVSRSHVALDEPFRLEYGSGNASGRVVREEISLFGDANDQILTLPNVHMGSASRTTKRLQRFQADGIVGLGLEALALITKPSLLQSDPRLHRFSIYINPLPGALPPAQLIFGGVDNSLPVAHMPQANRSLSDPRLHRFSIYINPLPGALPPAQLIFGGVDNSLPVAHMPQANRSLVRWHHFPLVRYPSSRRAHGFWAIRLHRLSVGNFDTGADSKQVAGSREGIVAVSAAVAIVDSGTSLLLLPRRAFDATIAEIQQHLRIEHKRELRADPHAVSGYACADCTAEMFPALRFSFVVEEPSKTQTLVLQGTDYARCDDFICAPQLDVHALFTSKKSKNKVPSAMTANIPHGKEHEEVVVLGVTFLRAYYAQFDADHKTVGFACINTLSAANICSGGWAPKLQFHSAHFSDAEASWRAGWIFWSRVYLGVGVLLLVVAFALLWLILVVPSSDVEKVLDWFCGPSDKSRRRAQQVESNSTSTRSSYQAVESRQSNDCNEAVEPDSEPESPRATSSISSRRKSVCFDV</sequence>
<name>A0A225VZF4_9STRA</name>
<feature type="region of interest" description="Disordered" evidence="5">
    <location>
        <begin position="542"/>
        <end position="598"/>
    </location>
</feature>
<feature type="compositionally biased region" description="Polar residues" evidence="5">
    <location>
        <begin position="545"/>
        <end position="568"/>
    </location>
</feature>
<dbReference type="PRINTS" id="PR00792">
    <property type="entry name" value="PEPSIN"/>
</dbReference>
<dbReference type="GO" id="GO:0004190">
    <property type="term" value="F:aspartic-type endopeptidase activity"/>
    <property type="evidence" value="ECO:0007669"/>
    <property type="project" value="UniProtKB-KW"/>
</dbReference>
<dbReference type="PANTHER" id="PTHR47966">
    <property type="entry name" value="BETA-SITE APP-CLEAVING ENZYME, ISOFORM A-RELATED"/>
    <property type="match status" value="1"/>
</dbReference>
<evidence type="ECO:0000256" key="6">
    <source>
        <dbReference type="SAM" id="Phobius"/>
    </source>
</evidence>
<keyword evidence="10" id="KW-1185">Reference proteome</keyword>
<accession>A0A225VZF4</accession>
<organism evidence="9 10">
    <name type="scientific">Phytophthora megakarya</name>
    <dbReference type="NCBI Taxonomy" id="4795"/>
    <lineage>
        <taxon>Eukaryota</taxon>
        <taxon>Sar</taxon>
        <taxon>Stramenopiles</taxon>
        <taxon>Oomycota</taxon>
        <taxon>Peronosporomycetes</taxon>
        <taxon>Peronosporales</taxon>
        <taxon>Peronosporaceae</taxon>
        <taxon>Phytophthora</taxon>
    </lineage>
</organism>
<dbReference type="PANTHER" id="PTHR47966:SF51">
    <property type="entry name" value="BETA-SITE APP-CLEAVING ENZYME, ISOFORM A-RELATED"/>
    <property type="match status" value="1"/>
</dbReference>
<dbReference type="GO" id="GO:0006508">
    <property type="term" value="P:proteolysis"/>
    <property type="evidence" value="ECO:0007669"/>
    <property type="project" value="UniProtKB-KW"/>
</dbReference>
<dbReference type="PROSITE" id="PS00141">
    <property type="entry name" value="ASP_PROTEASE"/>
    <property type="match status" value="2"/>
</dbReference>
<dbReference type="CDD" id="cd05471">
    <property type="entry name" value="pepsin_like"/>
    <property type="match status" value="1"/>
</dbReference>
<dbReference type="InterPro" id="IPR033121">
    <property type="entry name" value="PEPTIDASE_A1"/>
</dbReference>
<dbReference type="InterPro" id="IPR034164">
    <property type="entry name" value="Pepsin-like_dom"/>
</dbReference>
<keyword evidence="4" id="KW-0378">Hydrolase</keyword>
<comment type="caution">
    <text evidence="9">The sequence shown here is derived from an EMBL/GenBank/DDBJ whole genome shotgun (WGS) entry which is preliminary data.</text>
</comment>
<dbReference type="InterPro" id="IPR021109">
    <property type="entry name" value="Peptidase_aspartic_dom_sf"/>
</dbReference>
<dbReference type="InterPro" id="IPR001969">
    <property type="entry name" value="Aspartic_peptidase_AS"/>
</dbReference>
<evidence type="ECO:0000256" key="3">
    <source>
        <dbReference type="ARBA" id="ARBA00022750"/>
    </source>
</evidence>
<dbReference type="OrthoDB" id="771136at2759"/>
<keyword evidence="7" id="KW-0732">Signal</keyword>
<comment type="similarity">
    <text evidence="1 4">Belongs to the peptidase A1 family.</text>
</comment>
<feature type="compositionally biased region" description="Basic residues" evidence="5">
    <location>
        <begin position="589"/>
        <end position="598"/>
    </location>
</feature>
<evidence type="ECO:0000256" key="7">
    <source>
        <dbReference type="SAM" id="SignalP"/>
    </source>
</evidence>
<proteinExistence type="inferred from homology"/>